<sequence length="466" mass="52898">MKGLAQYFVQVRAWSVRGTVPHLIDSTSLLTQAILSDTPDVSQQVVRLTYTAAFCRFVTGLTDRALKGAYHRTMYKVARHLGLPTALVELRHAATHQKLLSLPVLRKATQRSLEWLWDNYWVKIKDLEMGTDPDRSSEIEEHKDLVRRILRPYKQSRVMRAKHKMPFDGDETAKVSQRIQDACSGSISKISVLIEVLLEPRFIIPDGRTLEDRVPLDIGFSLWNDILMTLSISMTSTFLPALLGGLLNDLCERSTAFTGNSTHKDNACLWISHILSSEEWKETLSVENIDLESVLQKCFMDPTDWTLKIASQLLAKDKTLEEDYAEMALLSQIQNKTDFQLPEFLTVGQSSKEQMEGAETKLISHVWGEVEEYEAECLRLKMLFDQTPTYEYLEEEHLDAVSLMSEDAANNEEEETATIPSDFQGMDGIGQSERKYVGGWTPKPDGGAPGWRRYEGHWIPKPIGTV</sequence>
<gene>
    <name evidence="1" type="ORF">FGG08_000266</name>
</gene>
<dbReference type="GO" id="GO:0030687">
    <property type="term" value="C:preribosome, large subunit precursor"/>
    <property type="evidence" value="ECO:0007669"/>
    <property type="project" value="TreeGrafter"/>
</dbReference>
<organism evidence="1 2">
    <name type="scientific">Glutinoglossum americanum</name>
    <dbReference type="NCBI Taxonomy" id="1670608"/>
    <lineage>
        <taxon>Eukaryota</taxon>
        <taxon>Fungi</taxon>
        <taxon>Dikarya</taxon>
        <taxon>Ascomycota</taxon>
        <taxon>Pezizomycotina</taxon>
        <taxon>Geoglossomycetes</taxon>
        <taxon>Geoglossales</taxon>
        <taxon>Geoglossaceae</taxon>
        <taxon>Glutinoglossum</taxon>
    </lineage>
</organism>
<keyword evidence="2" id="KW-1185">Reference proteome</keyword>
<evidence type="ECO:0008006" key="3">
    <source>
        <dbReference type="Google" id="ProtNLM"/>
    </source>
</evidence>
<reference evidence="1" key="1">
    <citation type="submission" date="2021-03" db="EMBL/GenBank/DDBJ databases">
        <title>Comparative genomics and phylogenomic investigation of the class Geoglossomycetes provide insights into ecological specialization and systematics.</title>
        <authorList>
            <person name="Melie T."/>
            <person name="Pirro S."/>
            <person name="Miller A.N."/>
            <person name="Quandt A."/>
        </authorList>
    </citation>
    <scope>NUCLEOTIDE SEQUENCE</scope>
    <source>
        <strain evidence="1">GBOQ0MN5Z8</strain>
    </source>
</reference>
<dbReference type="GO" id="GO:0090730">
    <property type="term" value="C:Las1 complex"/>
    <property type="evidence" value="ECO:0007669"/>
    <property type="project" value="InterPro"/>
</dbReference>
<dbReference type="Pfam" id="PF04031">
    <property type="entry name" value="Las1"/>
    <property type="match status" value="1"/>
</dbReference>
<dbReference type="EMBL" id="JAGHQL010000003">
    <property type="protein sequence ID" value="KAH0547541.1"/>
    <property type="molecule type" value="Genomic_DNA"/>
</dbReference>
<name>A0A9P8IGN4_9PEZI</name>
<dbReference type="OrthoDB" id="10263222at2759"/>
<dbReference type="AlphaFoldDB" id="A0A9P8IGN4"/>
<dbReference type="PANTHER" id="PTHR15002:SF0">
    <property type="entry name" value="RIBOSOMAL BIOGENESIS PROTEIN LAS1L"/>
    <property type="match status" value="1"/>
</dbReference>
<dbReference type="PANTHER" id="PTHR15002">
    <property type="entry name" value="RIBOSOMAL BIOGENESIS PROTEIN LAS1L"/>
    <property type="match status" value="1"/>
</dbReference>
<evidence type="ECO:0000313" key="1">
    <source>
        <dbReference type="EMBL" id="KAH0547541.1"/>
    </source>
</evidence>
<dbReference type="InterPro" id="IPR007174">
    <property type="entry name" value="Las1"/>
</dbReference>
<proteinExistence type="predicted"/>
<protein>
    <recommendedName>
        <fullName evidence="3">Las1-domain-containing protein</fullName>
    </recommendedName>
</protein>
<dbReference type="Proteomes" id="UP000698800">
    <property type="component" value="Unassembled WGS sequence"/>
</dbReference>
<accession>A0A9P8IGN4</accession>
<evidence type="ECO:0000313" key="2">
    <source>
        <dbReference type="Proteomes" id="UP000698800"/>
    </source>
</evidence>
<dbReference type="GO" id="GO:0004519">
    <property type="term" value="F:endonuclease activity"/>
    <property type="evidence" value="ECO:0007669"/>
    <property type="project" value="InterPro"/>
</dbReference>
<comment type="caution">
    <text evidence="1">The sequence shown here is derived from an EMBL/GenBank/DDBJ whole genome shotgun (WGS) entry which is preliminary data.</text>
</comment>
<dbReference type="GO" id="GO:0000460">
    <property type="term" value="P:maturation of 5.8S rRNA"/>
    <property type="evidence" value="ECO:0007669"/>
    <property type="project" value="TreeGrafter"/>
</dbReference>
<dbReference type="GO" id="GO:0000470">
    <property type="term" value="P:maturation of LSU-rRNA"/>
    <property type="evidence" value="ECO:0007669"/>
    <property type="project" value="TreeGrafter"/>
</dbReference>